<dbReference type="InterPro" id="IPR050608">
    <property type="entry name" value="NmrA-type/Isoflavone_red_sf"/>
</dbReference>
<dbReference type="Pfam" id="PF05368">
    <property type="entry name" value="NmrA"/>
    <property type="match status" value="1"/>
</dbReference>
<keyword evidence="2" id="KW-0560">Oxidoreductase</keyword>
<evidence type="ECO:0000256" key="2">
    <source>
        <dbReference type="ARBA" id="ARBA00023002"/>
    </source>
</evidence>
<evidence type="ECO:0000259" key="3">
    <source>
        <dbReference type="Pfam" id="PF05368"/>
    </source>
</evidence>
<dbReference type="GO" id="GO:0016491">
    <property type="term" value="F:oxidoreductase activity"/>
    <property type="evidence" value="ECO:0007669"/>
    <property type="project" value="UniProtKB-KW"/>
</dbReference>
<dbReference type="EMBL" id="JAMSHJ010000006">
    <property type="protein sequence ID" value="KAI5399676.1"/>
    <property type="molecule type" value="Genomic_DNA"/>
</dbReference>
<dbReference type="Gene3D" id="3.90.25.10">
    <property type="entry name" value="UDP-galactose 4-epimerase, domain 1"/>
    <property type="match status" value="1"/>
</dbReference>
<proteinExistence type="evidence at transcript level"/>
<evidence type="ECO:0000313" key="6">
    <source>
        <dbReference type="Proteomes" id="UP001058974"/>
    </source>
</evidence>
<keyword evidence="6" id="KW-1185">Reference proteome</keyword>
<dbReference type="EMBL" id="KF516485">
    <property type="protein sequence ID" value="AII26024.1"/>
    <property type="molecule type" value="mRNA"/>
</dbReference>
<organism evidence="4">
    <name type="scientific">Pisum sativum</name>
    <name type="common">Garden pea</name>
    <name type="synonym">Lathyrus oleraceus</name>
    <dbReference type="NCBI Taxonomy" id="3888"/>
    <lineage>
        <taxon>Eukaryota</taxon>
        <taxon>Viridiplantae</taxon>
        <taxon>Streptophyta</taxon>
        <taxon>Embryophyta</taxon>
        <taxon>Tracheophyta</taxon>
        <taxon>Spermatophyta</taxon>
        <taxon>Magnoliopsida</taxon>
        <taxon>eudicotyledons</taxon>
        <taxon>Gunneridae</taxon>
        <taxon>Pentapetalae</taxon>
        <taxon>rosids</taxon>
        <taxon>fabids</taxon>
        <taxon>Fabales</taxon>
        <taxon>Fabaceae</taxon>
        <taxon>Papilionoideae</taxon>
        <taxon>50 kb inversion clade</taxon>
        <taxon>NPAAA clade</taxon>
        <taxon>Hologalegina</taxon>
        <taxon>IRL clade</taxon>
        <taxon>Fabeae</taxon>
        <taxon>Lathyrus</taxon>
    </lineage>
</organism>
<dbReference type="PANTHER" id="PTHR43349">
    <property type="entry name" value="PINORESINOL REDUCTASE-RELATED"/>
    <property type="match status" value="1"/>
</dbReference>
<dbReference type="Gramene" id="PSAT_LOCUS27772_t1">
    <property type="protein sequence ID" value="CAL5209148.1"/>
    <property type="gene ID" value="PSAT_LOCUS27772"/>
</dbReference>
<protein>
    <submittedName>
        <fullName evidence="4">Leucoanthocyanidin reductase</fullName>
    </submittedName>
</protein>
<keyword evidence="1" id="KW-0521">NADP</keyword>
<dbReference type="Gene3D" id="3.40.50.720">
    <property type="entry name" value="NAD(P)-binding Rossmann-like Domain"/>
    <property type="match status" value="1"/>
</dbReference>
<reference evidence="5 6" key="3">
    <citation type="journal article" date="2022" name="Nat. Genet.">
        <title>Improved pea reference genome and pan-genome highlight genomic features and evolutionary characteristics.</title>
        <authorList>
            <person name="Yang T."/>
            <person name="Liu R."/>
            <person name="Luo Y."/>
            <person name="Hu S."/>
            <person name="Wang D."/>
            <person name="Wang C."/>
            <person name="Pandey M.K."/>
            <person name="Ge S."/>
            <person name="Xu Q."/>
            <person name="Li N."/>
            <person name="Li G."/>
            <person name="Huang Y."/>
            <person name="Saxena R.K."/>
            <person name="Ji Y."/>
            <person name="Li M."/>
            <person name="Yan X."/>
            <person name="He Y."/>
            <person name="Liu Y."/>
            <person name="Wang X."/>
            <person name="Xiang C."/>
            <person name="Varshney R.K."/>
            <person name="Ding H."/>
            <person name="Gao S."/>
            <person name="Zong X."/>
        </authorList>
    </citation>
    <scope>NUCLEOTIDE SEQUENCE [LARGE SCALE GENOMIC DNA]</scope>
    <source>
        <strain evidence="5 6">cv. Zhongwan 6</strain>
    </source>
</reference>
<dbReference type="InterPro" id="IPR045312">
    <property type="entry name" value="PCBER-like"/>
</dbReference>
<evidence type="ECO:0000313" key="5">
    <source>
        <dbReference type="EMBL" id="KAI5399676.1"/>
    </source>
</evidence>
<dbReference type="SUPFAM" id="SSF51735">
    <property type="entry name" value="NAD(P)-binding Rossmann-fold domains"/>
    <property type="match status" value="1"/>
</dbReference>
<feature type="domain" description="NmrA-like" evidence="3">
    <location>
        <begin position="14"/>
        <end position="313"/>
    </location>
</feature>
<reference evidence="4" key="2">
    <citation type="journal article" date="2014" name="BMC Plant Biol.">
        <title>Characterization of proanthocyanidin metabolism in pea (Pisum sativum) seeds.</title>
        <authorList>
            <person name="Ferraro K."/>
            <person name="Jin A.L."/>
            <person name="Nguyen T.-D."/>
            <person name="Reinecke D.M."/>
            <person name="Ozga J.A."/>
            <person name="Ro D.-K."/>
        </authorList>
    </citation>
    <scope>NUCLEOTIDE SEQUENCE</scope>
</reference>
<dbReference type="AlphaFoldDB" id="A0A076G360"/>
<dbReference type="InterPro" id="IPR008030">
    <property type="entry name" value="NmrA-like"/>
</dbReference>
<dbReference type="Gramene" id="Psat06G0485200-T1">
    <property type="protein sequence ID" value="KAI5399676.1"/>
    <property type="gene ID" value="KIW84_064852"/>
</dbReference>
<dbReference type="GO" id="GO:0009807">
    <property type="term" value="P:lignan biosynthetic process"/>
    <property type="evidence" value="ECO:0007669"/>
    <property type="project" value="UniProtKB-ARBA"/>
</dbReference>
<dbReference type="SMR" id="A0A076G360"/>
<name>A0A076G360_PEA</name>
<gene>
    <name evidence="4" type="primary">LAR</name>
    <name evidence="5" type="ORF">KIW84_064852</name>
</gene>
<dbReference type="CDD" id="cd05259">
    <property type="entry name" value="PCBER_SDR_a"/>
    <property type="match status" value="1"/>
</dbReference>
<evidence type="ECO:0000313" key="4">
    <source>
        <dbReference type="EMBL" id="AII26024.1"/>
    </source>
</evidence>
<dbReference type="Proteomes" id="UP001058974">
    <property type="component" value="Chromosome 6"/>
</dbReference>
<evidence type="ECO:0000256" key="1">
    <source>
        <dbReference type="ARBA" id="ARBA00022857"/>
    </source>
</evidence>
<dbReference type="InterPro" id="IPR036291">
    <property type="entry name" value="NAD(P)-bd_dom_sf"/>
</dbReference>
<dbReference type="OrthoDB" id="419598at2759"/>
<reference evidence="4" key="1">
    <citation type="submission" date="2013-08" db="EMBL/GenBank/DDBJ databases">
        <authorList>
            <person name="Ferraro K.S."/>
            <person name="Jin A.L."/>
            <person name="Reinecke D.M."/>
            <person name="Ozga J.A."/>
            <person name="Ro D.-K."/>
        </authorList>
    </citation>
    <scope>NUCLEOTIDE SEQUENCE</scope>
</reference>
<accession>A0A076G360</accession>
<dbReference type="PANTHER" id="PTHR43349:SF16">
    <property type="entry name" value="LEUCANTHOCYANIDIN REDUCTASE"/>
    <property type="match status" value="1"/>
</dbReference>
<sequence>MAPTSSPPTTLASKNRVLIIGATGFMGKFLTEASLSSSHPTYLLIRPGGPLLSPKSTTIKTFQDKGAIIVYGVVDNKEFMEKILKKYEIDIVISAIGAESLLDQITLVEAMKSIKTVKRFLPSEFGHDVDRADPVEPGLAMYKQKRLVRRVIEESGVPYTYICCNSIASWPYYNNCHPSSLPPPLDQLHVYGNGNVKAYFVDGFDIGKFTMKIVDDHRTINKNIHFRPSINCYSMNELASLWESKIARKIPRLFVSENDLLAIAAENIIPESVVASLTHDIFINGCQVSYKIDGVHDVEISTLYPGESFRSMEDCFESFVVMAADKIRKGENGVAGGTKSMVEPVIITASC</sequence>